<dbReference type="EMBL" id="JAXIOK010000019">
    <property type="protein sequence ID" value="KAK4747482.1"/>
    <property type="molecule type" value="Genomic_DNA"/>
</dbReference>
<gene>
    <name evidence="2" type="ORF">SAY87_014068</name>
</gene>
<proteinExistence type="predicted"/>
<accession>A0AAN7GVI9</accession>
<name>A0AAN7GVI9_9MYRT</name>
<comment type="caution">
    <text evidence="2">The sequence shown here is derived from an EMBL/GenBank/DDBJ whole genome shotgun (WGS) entry which is preliminary data.</text>
</comment>
<dbReference type="PANTHER" id="PTHR33448:SF3">
    <property type="entry name" value="OS09G0370000 PROTEIN"/>
    <property type="match status" value="1"/>
</dbReference>
<feature type="region of interest" description="Disordered" evidence="1">
    <location>
        <begin position="36"/>
        <end position="111"/>
    </location>
</feature>
<protein>
    <submittedName>
        <fullName evidence="2">Uncharacterized protein</fullName>
    </submittedName>
</protein>
<evidence type="ECO:0000313" key="2">
    <source>
        <dbReference type="EMBL" id="KAK4747482.1"/>
    </source>
</evidence>
<dbReference type="AlphaFoldDB" id="A0AAN7GVI9"/>
<reference evidence="2 3" key="1">
    <citation type="journal article" date="2023" name="Hortic Res">
        <title>Pangenome of water caltrop reveals structural variations and asymmetric subgenome divergence after allopolyploidization.</title>
        <authorList>
            <person name="Zhang X."/>
            <person name="Chen Y."/>
            <person name="Wang L."/>
            <person name="Yuan Y."/>
            <person name="Fang M."/>
            <person name="Shi L."/>
            <person name="Lu R."/>
            <person name="Comes H.P."/>
            <person name="Ma Y."/>
            <person name="Chen Y."/>
            <person name="Huang G."/>
            <person name="Zhou Y."/>
            <person name="Zheng Z."/>
            <person name="Qiu Y."/>
        </authorList>
    </citation>
    <scope>NUCLEOTIDE SEQUENCE [LARGE SCALE GENOMIC DNA]</scope>
    <source>
        <tissue evidence="2">Roots</tissue>
    </source>
</reference>
<evidence type="ECO:0000313" key="3">
    <source>
        <dbReference type="Proteomes" id="UP001345219"/>
    </source>
</evidence>
<evidence type="ECO:0000256" key="1">
    <source>
        <dbReference type="SAM" id="MobiDB-lite"/>
    </source>
</evidence>
<feature type="compositionally biased region" description="Basic and acidic residues" evidence="1">
    <location>
        <begin position="270"/>
        <end position="282"/>
    </location>
</feature>
<sequence>MKGKGAIKPAPAADLLVCFPSRANFALRPKPICSPGVPSPDNTGSCRRLDLPRLHHRRSSTRGGGGGGQASPLFRGAKPKQTGSEIDEPTSPKVTCSGQIKVRPRTPQPCKSWQSVMEEMERMHSSRKHKRPAWLDSLGVFKKDVMQFLTCLQSTRLDLRCFGAFSGSLEAAATDNEDGDEKCRESGATEAGYDDTTSRTMFSKWFMVLQENQHYEFYRKDRTMDGGGKSSCDEDPPPPAPPPNALLLMRCRSAPLKRWPTLARNERERDYRCCSRQDREPSDSVGLRAGGQGTGKKLGLLMKEEDEQEQQRGDREAQAGNLAASRDDNIATDRRTVSGIRLRDPFARSRSWKI</sequence>
<feature type="region of interest" description="Disordered" evidence="1">
    <location>
        <begin position="270"/>
        <end position="342"/>
    </location>
</feature>
<dbReference type="PANTHER" id="PTHR33448">
    <property type="entry name" value="CHLOROPLAST PROTEIN HCF243-RELATED"/>
    <property type="match status" value="1"/>
</dbReference>
<keyword evidence="3" id="KW-1185">Reference proteome</keyword>
<feature type="compositionally biased region" description="Basic and acidic residues" evidence="1">
    <location>
        <begin position="325"/>
        <end position="342"/>
    </location>
</feature>
<organism evidence="2 3">
    <name type="scientific">Trapa incisa</name>
    <dbReference type="NCBI Taxonomy" id="236973"/>
    <lineage>
        <taxon>Eukaryota</taxon>
        <taxon>Viridiplantae</taxon>
        <taxon>Streptophyta</taxon>
        <taxon>Embryophyta</taxon>
        <taxon>Tracheophyta</taxon>
        <taxon>Spermatophyta</taxon>
        <taxon>Magnoliopsida</taxon>
        <taxon>eudicotyledons</taxon>
        <taxon>Gunneridae</taxon>
        <taxon>Pentapetalae</taxon>
        <taxon>rosids</taxon>
        <taxon>malvids</taxon>
        <taxon>Myrtales</taxon>
        <taxon>Lythraceae</taxon>
        <taxon>Trapa</taxon>
    </lineage>
</organism>
<dbReference type="Proteomes" id="UP001345219">
    <property type="component" value="Chromosome 12"/>
</dbReference>